<sequence length="80" mass="8512">MAVDIGSSASPRGYQAHGQALVPGLQPGFWAAVKHLLVPPPLPPVVIIDDDDEDALDLPDSLDSVEYNSNDAVNPPIIIW</sequence>
<organism evidence="1 2">
    <name type="scientific">Amniculicola lignicola CBS 123094</name>
    <dbReference type="NCBI Taxonomy" id="1392246"/>
    <lineage>
        <taxon>Eukaryota</taxon>
        <taxon>Fungi</taxon>
        <taxon>Dikarya</taxon>
        <taxon>Ascomycota</taxon>
        <taxon>Pezizomycotina</taxon>
        <taxon>Dothideomycetes</taxon>
        <taxon>Pleosporomycetidae</taxon>
        <taxon>Pleosporales</taxon>
        <taxon>Amniculicolaceae</taxon>
        <taxon>Amniculicola</taxon>
    </lineage>
</organism>
<gene>
    <name evidence="1" type="ORF">P154DRAFT_517209</name>
</gene>
<accession>A0A6A5X3Q3</accession>
<protein>
    <submittedName>
        <fullName evidence="1">Uncharacterized protein</fullName>
    </submittedName>
</protein>
<evidence type="ECO:0000313" key="1">
    <source>
        <dbReference type="EMBL" id="KAF2007516.1"/>
    </source>
</evidence>
<dbReference type="EMBL" id="ML977557">
    <property type="protein sequence ID" value="KAF2007516.1"/>
    <property type="molecule type" value="Genomic_DNA"/>
</dbReference>
<keyword evidence="2" id="KW-1185">Reference proteome</keyword>
<proteinExistence type="predicted"/>
<reference evidence="1" key="1">
    <citation type="journal article" date="2020" name="Stud. Mycol.">
        <title>101 Dothideomycetes genomes: a test case for predicting lifestyles and emergence of pathogens.</title>
        <authorList>
            <person name="Haridas S."/>
            <person name="Albert R."/>
            <person name="Binder M."/>
            <person name="Bloem J."/>
            <person name="Labutti K."/>
            <person name="Salamov A."/>
            <person name="Andreopoulos B."/>
            <person name="Baker S."/>
            <person name="Barry K."/>
            <person name="Bills G."/>
            <person name="Bluhm B."/>
            <person name="Cannon C."/>
            <person name="Castanera R."/>
            <person name="Culley D."/>
            <person name="Daum C."/>
            <person name="Ezra D."/>
            <person name="Gonzalez J."/>
            <person name="Henrissat B."/>
            <person name="Kuo A."/>
            <person name="Liang C."/>
            <person name="Lipzen A."/>
            <person name="Lutzoni F."/>
            <person name="Magnuson J."/>
            <person name="Mondo S."/>
            <person name="Nolan M."/>
            <person name="Ohm R."/>
            <person name="Pangilinan J."/>
            <person name="Park H.-J."/>
            <person name="Ramirez L."/>
            <person name="Alfaro M."/>
            <person name="Sun H."/>
            <person name="Tritt A."/>
            <person name="Yoshinaga Y."/>
            <person name="Zwiers L.-H."/>
            <person name="Turgeon B."/>
            <person name="Goodwin S."/>
            <person name="Spatafora J."/>
            <person name="Crous P."/>
            <person name="Grigoriev I."/>
        </authorList>
    </citation>
    <scope>NUCLEOTIDE SEQUENCE</scope>
    <source>
        <strain evidence="1">CBS 123094</strain>
    </source>
</reference>
<dbReference type="Proteomes" id="UP000799779">
    <property type="component" value="Unassembled WGS sequence"/>
</dbReference>
<dbReference type="AlphaFoldDB" id="A0A6A5X3Q3"/>
<name>A0A6A5X3Q3_9PLEO</name>
<evidence type="ECO:0000313" key="2">
    <source>
        <dbReference type="Proteomes" id="UP000799779"/>
    </source>
</evidence>